<gene>
    <name evidence="3" type="ORF">GIB67_012647</name>
</gene>
<evidence type="ECO:0000313" key="3">
    <source>
        <dbReference type="EMBL" id="KAF6165750.1"/>
    </source>
</evidence>
<dbReference type="AlphaFoldDB" id="A0A7J7NFH5"/>
<reference evidence="3 4" key="1">
    <citation type="journal article" date="2020" name="IScience">
        <title>Genome Sequencing of the Endangered Kingdonia uniflora (Circaeasteraceae, Ranunculales) Reveals Potential Mechanisms of Evolutionary Specialization.</title>
        <authorList>
            <person name="Sun Y."/>
            <person name="Deng T."/>
            <person name="Zhang A."/>
            <person name="Moore M.J."/>
            <person name="Landis J.B."/>
            <person name="Lin N."/>
            <person name="Zhang H."/>
            <person name="Zhang X."/>
            <person name="Huang J."/>
            <person name="Zhang X."/>
            <person name="Sun H."/>
            <person name="Wang H."/>
        </authorList>
    </citation>
    <scope>NUCLEOTIDE SEQUENCE [LARGE SCALE GENOMIC DNA]</scope>
    <source>
        <strain evidence="3">TB1705</strain>
        <tissue evidence="3">Leaf</tissue>
    </source>
</reference>
<feature type="coiled-coil region" evidence="1">
    <location>
        <begin position="141"/>
        <end position="211"/>
    </location>
</feature>
<evidence type="ECO:0000313" key="4">
    <source>
        <dbReference type="Proteomes" id="UP000541444"/>
    </source>
</evidence>
<sequence>METSTSSRLIEDVHVEIDNVDFVGGELRIESSKVVELEVEGKGELVFLDFPGNFLPYPADSDVFKEFYKIKKLKRGVDESISLEYFNGGIQSDLDQRYLCYLSQLEFRLMVPLNNLAKGILNTIEDYPTQLNDVRLLNGIHLGLEDRMTELKKRVAELEKRVVQLEANLALEKERSSSVKDSHWVTMLKLAEEAKKNAEEVLVARDNLGQKLLDVGHSLSNIEAIIEGRYVDEADAEEEPEVEGGSPQGVVKGSDAVSANTDLENREGESEKELKGLRLRIEDLEKELAKEQNSSATLLTSHMELQAELKVVRASEEYAMECNYEFKLNFEKIKEASKNNADQYAKLKIKLVQAERIVNELTQRIESRDAKNEKLQGEHVTVQNNIASEHLRWKLKYCEITLPV</sequence>
<feature type="compositionally biased region" description="Basic and acidic residues" evidence="2">
    <location>
        <begin position="263"/>
        <end position="272"/>
    </location>
</feature>
<keyword evidence="1" id="KW-0175">Coiled coil</keyword>
<feature type="region of interest" description="Disordered" evidence="2">
    <location>
        <begin position="235"/>
        <end position="272"/>
    </location>
</feature>
<dbReference type="Proteomes" id="UP000541444">
    <property type="component" value="Unassembled WGS sequence"/>
</dbReference>
<proteinExistence type="predicted"/>
<dbReference type="EMBL" id="JACGCM010000816">
    <property type="protein sequence ID" value="KAF6165750.1"/>
    <property type="molecule type" value="Genomic_DNA"/>
</dbReference>
<keyword evidence="4" id="KW-1185">Reference proteome</keyword>
<feature type="coiled-coil region" evidence="1">
    <location>
        <begin position="344"/>
        <end position="378"/>
    </location>
</feature>
<evidence type="ECO:0000256" key="2">
    <source>
        <dbReference type="SAM" id="MobiDB-lite"/>
    </source>
</evidence>
<accession>A0A7J7NFH5</accession>
<comment type="caution">
    <text evidence="3">The sequence shown here is derived from an EMBL/GenBank/DDBJ whole genome shotgun (WGS) entry which is preliminary data.</text>
</comment>
<organism evidence="3 4">
    <name type="scientific">Kingdonia uniflora</name>
    <dbReference type="NCBI Taxonomy" id="39325"/>
    <lineage>
        <taxon>Eukaryota</taxon>
        <taxon>Viridiplantae</taxon>
        <taxon>Streptophyta</taxon>
        <taxon>Embryophyta</taxon>
        <taxon>Tracheophyta</taxon>
        <taxon>Spermatophyta</taxon>
        <taxon>Magnoliopsida</taxon>
        <taxon>Ranunculales</taxon>
        <taxon>Circaeasteraceae</taxon>
        <taxon>Kingdonia</taxon>
    </lineage>
</organism>
<protein>
    <submittedName>
        <fullName evidence="3">Uncharacterized protein</fullName>
    </submittedName>
</protein>
<name>A0A7J7NFH5_9MAGN</name>
<evidence type="ECO:0000256" key="1">
    <source>
        <dbReference type="SAM" id="Coils"/>
    </source>
</evidence>